<name>A0A7Y9FG44_9CELL</name>
<gene>
    <name evidence="6" type="ORF">BKA21_001806</name>
</gene>
<dbReference type="Gene3D" id="1.10.357.10">
    <property type="entry name" value="Tetracycline Repressor, domain 2"/>
    <property type="match status" value="1"/>
</dbReference>
<evidence type="ECO:0000256" key="3">
    <source>
        <dbReference type="ARBA" id="ARBA00023163"/>
    </source>
</evidence>
<keyword evidence="2 4" id="KW-0238">DNA-binding</keyword>
<evidence type="ECO:0000256" key="2">
    <source>
        <dbReference type="ARBA" id="ARBA00023125"/>
    </source>
</evidence>
<proteinExistence type="predicted"/>
<dbReference type="PROSITE" id="PS50977">
    <property type="entry name" value="HTH_TETR_2"/>
    <property type="match status" value="1"/>
</dbReference>
<dbReference type="GO" id="GO:0003700">
    <property type="term" value="F:DNA-binding transcription factor activity"/>
    <property type="evidence" value="ECO:0007669"/>
    <property type="project" value="TreeGrafter"/>
</dbReference>
<organism evidence="6 7">
    <name type="scientific">Cellulomonas oligotrophica</name>
    <dbReference type="NCBI Taxonomy" id="931536"/>
    <lineage>
        <taxon>Bacteria</taxon>
        <taxon>Bacillati</taxon>
        <taxon>Actinomycetota</taxon>
        <taxon>Actinomycetes</taxon>
        <taxon>Micrococcales</taxon>
        <taxon>Cellulomonadaceae</taxon>
        <taxon>Cellulomonas</taxon>
    </lineage>
</organism>
<dbReference type="RefSeq" id="WP_140457919.1">
    <property type="nucleotide sequence ID" value="NZ_BAABFI010000001.1"/>
</dbReference>
<dbReference type="SUPFAM" id="SSF48498">
    <property type="entry name" value="Tetracyclin repressor-like, C-terminal domain"/>
    <property type="match status" value="1"/>
</dbReference>
<evidence type="ECO:0000259" key="5">
    <source>
        <dbReference type="PROSITE" id="PS50977"/>
    </source>
</evidence>
<sequence>MPSSPRSPGRRAAYHHGALRDALLTGAREMLAERGLDGFSLSALARHLGVSTAAPYRHFADRDALIDALCVEGYEEFGAALDRAARSTDDPRARLDALGVAYLRFAAEHRAVFTVMFANRGDAVTEAGRPTFDPLVQAILAAQAADVLPPATDPRVLARTLWATLHGLAVLGGQGGLAKLGLDDAPEALVASAFSLATR</sequence>
<feature type="domain" description="HTH tetR-type" evidence="5">
    <location>
        <begin position="17"/>
        <end position="77"/>
    </location>
</feature>
<dbReference type="InterPro" id="IPR050109">
    <property type="entry name" value="HTH-type_TetR-like_transc_reg"/>
</dbReference>
<dbReference type="InterPro" id="IPR009057">
    <property type="entry name" value="Homeodomain-like_sf"/>
</dbReference>
<dbReference type="SUPFAM" id="SSF46689">
    <property type="entry name" value="Homeodomain-like"/>
    <property type="match status" value="1"/>
</dbReference>
<evidence type="ECO:0000313" key="7">
    <source>
        <dbReference type="Proteomes" id="UP000577956"/>
    </source>
</evidence>
<dbReference type="GO" id="GO:0000976">
    <property type="term" value="F:transcription cis-regulatory region binding"/>
    <property type="evidence" value="ECO:0007669"/>
    <property type="project" value="TreeGrafter"/>
</dbReference>
<dbReference type="Pfam" id="PF13305">
    <property type="entry name" value="TetR_C_33"/>
    <property type="match status" value="1"/>
</dbReference>
<evidence type="ECO:0000256" key="4">
    <source>
        <dbReference type="PROSITE-ProRule" id="PRU00335"/>
    </source>
</evidence>
<dbReference type="InterPro" id="IPR001647">
    <property type="entry name" value="HTH_TetR"/>
</dbReference>
<evidence type="ECO:0000256" key="1">
    <source>
        <dbReference type="ARBA" id="ARBA00023015"/>
    </source>
</evidence>
<dbReference type="PRINTS" id="PR00455">
    <property type="entry name" value="HTHTETR"/>
</dbReference>
<dbReference type="Proteomes" id="UP000577956">
    <property type="component" value="Unassembled WGS sequence"/>
</dbReference>
<feature type="DNA-binding region" description="H-T-H motif" evidence="4">
    <location>
        <begin position="40"/>
        <end position="59"/>
    </location>
</feature>
<dbReference type="PANTHER" id="PTHR30055:SF220">
    <property type="entry name" value="TETR-FAMILY REGULATORY PROTEIN"/>
    <property type="match status" value="1"/>
</dbReference>
<dbReference type="InterPro" id="IPR025996">
    <property type="entry name" value="MT1864/Rv1816-like_C"/>
</dbReference>
<accession>A0A7Y9FG44</accession>
<dbReference type="AlphaFoldDB" id="A0A7Y9FG44"/>
<dbReference type="InterPro" id="IPR036271">
    <property type="entry name" value="Tet_transcr_reg_TetR-rel_C_sf"/>
</dbReference>
<evidence type="ECO:0000313" key="6">
    <source>
        <dbReference type="EMBL" id="NYD86257.1"/>
    </source>
</evidence>
<reference evidence="6 7" key="1">
    <citation type="submission" date="2020-07" db="EMBL/GenBank/DDBJ databases">
        <title>Sequencing the genomes of 1000 actinobacteria strains.</title>
        <authorList>
            <person name="Klenk H.-P."/>
        </authorList>
    </citation>
    <scope>NUCLEOTIDE SEQUENCE [LARGE SCALE GENOMIC DNA]</scope>
    <source>
        <strain evidence="6 7">DSM 24482</strain>
    </source>
</reference>
<dbReference type="PANTHER" id="PTHR30055">
    <property type="entry name" value="HTH-TYPE TRANSCRIPTIONAL REGULATOR RUTR"/>
    <property type="match status" value="1"/>
</dbReference>
<dbReference type="EMBL" id="JACCBK010000001">
    <property type="protein sequence ID" value="NYD86257.1"/>
    <property type="molecule type" value="Genomic_DNA"/>
</dbReference>
<protein>
    <submittedName>
        <fullName evidence="6">AcrR family transcriptional regulator</fullName>
    </submittedName>
</protein>
<keyword evidence="3" id="KW-0804">Transcription</keyword>
<keyword evidence="1" id="KW-0805">Transcription regulation</keyword>
<comment type="caution">
    <text evidence="6">The sequence shown here is derived from an EMBL/GenBank/DDBJ whole genome shotgun (WGS) entry which is preliminary data.</text>
</comment>
<dbReference type="Pfam" id="PF00440">
    <property type="entry name" value="TetR_N"/>
    <property type="match status" value="1"/>
</dbReference>